<dbReference type="InterPro" id="IPR036938">
    <property type="entry name" value="PAP2/HPO_sf"/>
</dbReference>
<dbReference type="PANTHER" id="PTHR14969">
    <property type="entry name" value="SPHINGOSINE-1-PHOSPHATE PHOSPHOHYDROLASE"/>
    <property type="match status" value="1"/>
</dbReference>
<evidence type="ECO:0000256" key="4">
    <source>
        <dbReference type="ARBA" id="ARBA00022692"/>
    </source>
</evidence>
<evidence type="ECO:0000256" key="2">
    <source>
        <dbReference type="ARBA" id="ARBA00012374"/>
    </source>
</evidence>
<protein>
    <recommendedName>
        <fullName evidence="2">undecaprenyl-diphosphate phosphatase</fullName>
        <ecNumber evidence="2">3.6.1.27</ecNumber>
    </recommendedName>
    <alternativeName>
        <fullName evidence="8">Undecaprenyl pyrophosphate phosphatase</fullName>
    </alternativeName>
</protein>
<dbReference type="EC" id="3.6.1.27" evidence="2"/>
<evidence type="ECO:0000256" key="5">
    <source>
        <dbReference type="ARBA" id="ARBA00022801"/>
    </source>
</evidence>
<keyword evidence="5" id="KW-0378">Hydrolase</keyword>
<dbReference type="OrthoDB" id="9780507at2"/>
<keyword evidence="6 10" id="KW-1133">Transmembrane helix</keyword>
<evidence type="ECO:0000256" key="10">
    <source>
        <dbReference type="SAM" id="Phobius"/>
    </source>
</evidence>
<evidence type="ECO:0000256" key="6">
    <source>
        <dbReference type="ARBA" id="ARBA00022989"/>
    </source>
</evidence>
<reference evidence="12 13" key="1">
    <citation type="submission" date="2018-06" db="EMBL/GenBank/DDBJ databases">
        <title>Freshwater and sediment microbial communities from various areas in North America, analyzing microbe dynamics in response to fracking.</title>
        <authorList>
            <person name="Lamendella R."/>
        </authorList>
    </citation>
    <scope>NUCLEOTIDE SEQUENCE [LARGE SCALE GENOMIC DNA]</scope>
    <source>
        <strain evidence="12 13">114J</strain>
    </source>
</reference>
<feature type="transmembrane region" description="Helical" evidence="10">
    <location>
        <begin position="120"/>
        <end position="142"/>
    </location>
</feature>
<dbReference type="InterPro" id="IPR000326">
    <property type="entry name" value="PAP2/HPO"/>
</dbReference>
<dbReference type="SUPFAM" id="SSF48317">
    <property type="entry name" value="Acid phosphatase/Vanadium-dependent haloperoxidase"/>
    <property type="match status" value="1"/>
</dbReference>
<comment type="catalytic activity">
    <reaction evidence="9">
        <text>di-trans,octa-cis-undecaprenyl diphosphate + H2O = di-trans,octa-cis-undecaprenyl phosphate + phosphate + H(+)</text>
        <dbReference type="Rhea" id="RHEA:28094"/>
        <dbReference type="ChEBI" id="CHEBI:15377"/>
        <dbReference type="ChEBI" id="CHEBI:15378"/>
        <dbReference type="ChEBI" id="CHEBI:43474"/>
        <dbReference type="ChEBI" id="CHEBI:58405"/>
        <dbReference type="ChEBI" id="CHEBI:60392"/>
        <dbReference type="EC" id="3.6.1.27"/>
    </reaction>
</comment>
<dbReference type="Gene3D" id="1.20.144.10">
    <property type="entry name" value="Phosphatidic acid phosphatase type 2/haloperoxidase"/>
    <property type="match status" value="1"/>
</dbReference>
<keyword evidence="7 10" id="KW-0472">Membrane</keyword>
<feature type="transmembrane region" description="Helical" evidence="10">
    <location>
        <begin position="40"/>
        <end position="60"/>
    </location>
</feature>
<organism evidence="12 13">
    <name type="scientific">Marinobacter pelagius</name>
    <dbReference type="NCBI Taxonomy" id="379482"/>
    <lineage>
        <taxon>Bacteria</taxon>
        <taxon>Pseudomonadati</taxon>
        <taxon>Pseudomonadota</taxon>
        <taxon>Gammaproteobacteria</taxon>
        <taxon>Pseudomonadales</taxon>
        <taxon>Marinobacteraceae</taxon>
        <taxon>Marinobacter</taxon>
    </lineage>
</organism>
<evidence type="ECO:0000256" key="8">
    <source>
        <dbReference type="ARBA" id="ARBA00032707"/>
    </source>
</evidence>
<dbReference type="PANTHER" id="PTHR14969:SF62">
    <property type="entry name" value="DECAPRENYLPHOSPHORYL-5-PHOSPHORIBOSE PHOSPHATASE RV3807C-RELATED"/>
    <property type="match status" value="1"/>
</dbReference>
<dbReference type="Pfam" id="PF01569">
    <property type="entry name" value="PAP2"/>
    <property type="match status" value="1"/>
</dbReference>
<sequence>MSSTSKASRFFERADQREYLLCQAINRSVRFRPVLGYFRTVSRLGDGWFWYALILSLPLIEPAAGPGLALLMAITGLTSTVTYKLLKRWLIRERPFISFPSINCGTPPLDRYSFPSGHTLYAACFQVMLMAALPGLALYILPFTLSVAASRVVLGLHYPTDVIAGALIGGAIGYLSFHQLLGAATAMIAG</sequence>
<dbReference type="AlphaFoldDB" id="A0A366H0C7"/>
<evidence type="ECO:0000313" key="12">
    <source>
        <dbReference type="EMBL" id="RBP33833.1"/>
    </source>
</evidence>
<evidence type="ECO:0000256" key="1">
    <source>
        <dbReference type="ARBA" id="ARBA00004651"/>
    </source>
</evidence>
<comment type="caution">
    <text evidence="12">The sequence shown here is derived from an EMBL/GenBank/DDBJ whole genome shotgun (WGS) entry which is preliminary data.</text>
</comment>
<evidence type="ECO:0000259" key="11">
    <source>
        <dbReference type="SMART" id="SM00014"/>
    </source>
</evidence>
<gene>
    <name evidence="12" type="ORF">DET50_101176</name>
</gene>
<evidence type="ECO:0000256" key="9">
    <source>
        <dbReference type="ARBA" id="ARBA00047594"/>
    </source>
</evidence>
<dbReference type="STRING" id="379482.SAMN04487961_2834"/>
<comment type="subcellular location">
    <subcellularLocation>
        <location evidence="1">Cell membrane</location>
        <topology evidence="1">Multi-pass membrane protein</topology>
    </subcellularLocation>
</comment>
<dbReference type="CDD" id="cd01610">
    <property type="entry name" value="PAP2_like"/>
    <property type="match status" value="1"/>
</dbReference>
<dbReference type="GO" id="GO:0005886">
    <property type="term" value="C:plasma membrane"/>
    <property type="evidence" value="ECO:0007669"/>
    <property type="project" value="UniProtKB-SubCell"/>
</dbReference>
<keyword evidence="3" id="KW-1003">Cell membrane</keyword>
<evidence type="ECO:0000256" key="7">
    <source>
        <dbReference type="ARBA" id="ARBA00023136"/>
    </source>
</evidence>
<evidence type="ECO:0000256" key="3">
    <source>
        <dbReference type="ARBA" id="ARBA00022475"/>
    </source>
</evidence>
<dbReference type="GO" id="GO:0050380">
    <property type="term" value="F:undecaprenyl-diphosphatase activity"/>
    <property type="evidence" value="ECO:0007669"/>
    <property type="project" value="UniProtKB-EC"/>
</dbReference>
<evidence type="ECO:0000313" key="13">
    <source>
        <dbReference type="Proteomes" id="UP000252995"/>
    </source>
</evidence>
<dbReference type="EMBL" id="QNRO01000001">
    <property type="protein sequence ID" value="RBP33833.1"/>
    <property type="molecule type" value="Genomic_DNA"/>
</dbReference>
<accession>A0A366H0C7</accession>
<name>A0A366H0C7_9GAMM</name>
<keyword evidence="4 10" id="KW-0812">Transmembrane</keyword>
<proteinExistence type="predicted"/>
<dbReference type="Proteomes" id="UP000252995">
    <property type="component" value="Unassembled WGS sequence"/>
</dbReference>
<feature type="domain" description="Phosphatidic acid phosphatase type 2/haloperoxidase" evidence="11">
    <location>
        <begin position="68"/>
        <end position="177"/>
    </location>
</feature>
<feature type="transmembrane region" description="Helical" evidence="10">
    <location>
        <begin position="162"/>
        <end position="189"/>
    </location>
</feature>
<dbReference type="SMART" id="SM00014">
    <property type="entry name" value="acidPPc"/>
    <property type="match status" value="1"/>
</dbReference>
<dbReference type="RefSeq" id="WP_113861010.1">
    <property type="nucleotide sequence ID" value="NZ_QNRO01000001.1"/>
</dbReference>